<dbReference type="Proteomes" id="UP000694865">
    <property type="component" value="Unplaced"/>
</dbReference>
<feature type="transmembrane region" description="Helical" evidence="11">
    <location>
        <begin position="26"/>
        <end position="48"/>
    </location>
</feature>
<evidence type="ECO:0000256" key="6">
    <source>
        <dbReference type="ARBA" id="ARBA00022824"/>
    </source>
</evidence>
<dbReference type="Pfam" id="PF09439">
    <property type="entry name" value="SRPRB"/>
    <property type="match status" value="1"/>
</dbReference>
<evidence type="ECO:0000256" key="9">
    <source>
        <dbReference type="ARBA" id="ARBA00023136"/>
    </source>
</evidence>
<dbReference type="GeneID" id="100373590"/>
<dbReference type="SMART" id="SM00177">
    <property type="entry name" value="ARF"/>
    <property type="match status" value="1"/>
</dbReference>
<dbReference type="InterPro" id="IPR019009">
    <property type="entry name" value="SRP_receptor_beta_su"/>
</dbReference>
<dbReference type="PANTHER" id="PTHR45909:SF1">
    <property type="entry name" value="ADP-RIBOSYLATION FACTOR-RELATED PROTEIN 1"/>
    <property type="match status" value="1"/>
</dbReference>
<dbReference type="InterPro" id="IPR027417">
    <property type="entry name" value="P-loop_NTPase"/>
</dbReference>
<dbReference type="RefSeq" id="XP_006822972.1">
    <property type="nucleotide sequence ID" value="XM_006822909.1"/>
</dbReference>
<evidence type="ECO:0000256" key="2">
    <source>
        <dbReference type="ARBA" id="ARBA00005619"/>
    </source>
</evidence>
<dbReference type="CDD" id="cd04105">
    <property type="entry name" value="SR_beta"/>
    <property type="match status" value="1"/>
</dbReference>
<keyword evidence="4 11" id="KW-0812">Transmembrane</keyword>
<accession>A0ABM0MSI1</accession>
<organism evidence="12 13">
    <name type="scientific">Saccoglossus kowalevskii</name>
    <name type="common">Acorn worm</name>
    <dbReference type="NCBI Taxonomy" id="10224"/>
    <lineage>
        <taxon>Eukaryota</taxon>
        <taxon>Metazoa</taxon>
        <taxon>Hemichordata</taxon>
        <taxon>Enteropneusta</taxon>
        <taxon>Harrimaniidae</taxon>
        <taxon>Saccoglossus</taxon>
    </lineage>
</organism>
<name>A0ABM0MSI1_SACKO</name>
<dbReference type="PANTHER" id="PTHR45909">
    <property type="entry name" value="ADP-RIBOSYLATION FACTOR-RELATED PROTEIN 1"/>
    <property type="match status" value="1"/>
</dbReference>
<proteinExistence type="inferred from homology"/>
<evidence type="ECO:0000256" key="1">
    <source>
        <dbReference type="ARBA" id="ARBA00004389"/>
    </source>
</evidence>
<reference evidence="13" key="1">
    <citation type="submission" date="2025-08" db="UniProtKB">
        <authorList>
            <consortium name="RefSeq"/>
        </authorList>
    </citation>
    <scope>IDENTIFICATION</scope>
    <source>
        <tissue evidence="13">Testes</tissue>
    </source>
</reference>
<evidence type="ECO:0000256" key="11">
    <source>
        <dbReference type="SAM" id="Phobius"/>
    </source>
</evidence>
<comment type="subcellular location">
    <subcellularLocation>
        <location evidence="1">Endoplasmic reticulum membrane</location>
        <topology evidence="1">Single-pass membrane protein</topology>
    </subcellularLocation>
</comment>
<keyword evidence="12" id="KW-1185">Reference proteome</keyword>
<dbReference type="SUPFAM" id="SSF52540">
    <property type="entry name" value="P-loop containing nucleoside triphosphate hydrolases"/>
    <property type="match status" value="1"/>
</dbReference>
<sequence>MATKELREIDRYVNLLKQEISKQDPVVLSVVVALAVVILTIVLFKIILGRKNTRRGVLLVGLCDSGKTLLFSKLTSGKYVMTQTSIKENSGTYKLQGEKKGVLKILDLPGHERLRNHKIDQFKDQARCIVFLVDSVTFQKDIKEVAELLYNLLSDQVISHNALPFLIACNKTDITTAKSSNVIKIQLEKEMNTLRITRSAALEGIDSSGSNKTYLGKKGKDFEFSHLKPIKVDFVECSARGAKSEESEGDISEIEKWLYQVS</sequence>
<evidence type="ECO:0000256" key="7">
    <source>
        <dbReference type="ARBA" id="ARBA00022989"/>
    </source>
</evidence>
<keyword evidence="6" id="KW-0256">Endoplasmic reticulum</keyword>
<evidence type="ECO:0000256" key="4">
    <source>
        <dbReference type="ARBA" id="ARBA00022692"/>
    </source>
</evidence>
<keyword evidence="9 11" id="KW-0472">Membrane</keyword>
<comment type="similarity">
    <text evidence="2">Belongs to the SRP receptor beta subunit family.</text>
</comment>
<dbReference type="Gene3D" id="3.40.50.300">
    <property type="entry name" value="P-loop containing nucleotide triphosphate hydrolases"/>
    <property type="match status" value="1"/>
</dbReference>
<evidence type="ECO:0000313" key="12">
    <source>
        <dbReference type="Proteomes" id="UP000694865"/>
    </source>
</evidence>
<evidence type="ECO:0000256" key="10">
    <source>
        <dbReference type="ARBA" id="ARBA00023170"/>
    </source>
</evidence>
<keyword evidence="7 11" id="KW-1133">Transmembrane helix</keyword>
<evidence type="ECO:0000313" key="13">
    <source>
        <dbReference type="RefSeq" id="XP_006822972.1"/>
    </source>
</evidence>
<keyword evidence="5" id="KW-0547">Nucleotide-binding</keyword>
<keyword evidence="10" id="KW-0675">Receptor</keyword>
<dbReference type="InterPro" id="IPR024156">
    <property type="entry name" value="Small_GTPase_ARF"/>
</dbReference>
<protein>
    <recommendedName>
        <fullName evidence="3">Signal recognition particle receptor subunit beta</fullName>
    </recommendedName>
</protein>
<gene>
    <name evidence="13" type="primary">LOC100373590</name>
</gene>
<evidence type="ECO:0000256" key="5">
    <source>
        <dbReference type="ARBA" id="ARBA00022741"/>
    </source>
</evidence>
<evidence type="ECO:0000256" key="8">
    <source>
        <dbReference type="ARBA" id="ARBA00023134"/>
    </source>
</evidence>
<evidence type="ECO:0000256" key="3">
    <source>
        <dbReference type="ARBA" id="ARBA00020256"/>
    </source>
</evidence>
<keyword evidence="8" id="KW-0342">GTP-binding</keyword>